<dbReference type="InterPro" id="IPR016161">
    <property type="entry name" value="Ald_DH/histidinol_DH"/>
</dbReference>
<dbReference type="GO" id="GO:0016491">
    <property type="term" value="F:oxidoreductase activity"/>
    <property type="evidence" value="ECO:0007669"/>
    <property type="project" value="UniProtKB-KW"/>
</dbReference>
<dbReference type="PANTHER" id="PTHR11699">
    <property type="entry name" value="ALDEHYDE DEHYDROGENASE-RELATED"/>
    <property type="match status" value="1"/>
</dbReference>
<keyword evidence="5" id="KW-1185">Reference proteome</keyword>
<proteinExistence type="predicted"/>
<dbReference type="InterPro" id="IPR016163">
    <property type="entry name" value="Ald_DH_C"/>
</dbReference>
<dbReference type="Gene3D" id="3.40.309.10">
    <property type="entry name" value="Aldehyde Dehydrogenase, Chain A, domain 2"/>
    <property type="match status" value="1"/>
</dbReference>
<feature type="domain" description="Aldehyde dehydrogenase" evidence="3">
    <location>
        <begin position="9"/>
        <end position="397"/>
    </location>
</feature>
<keyword evidence="1 4" id="KW-0560">Oxidoreductase</keyword>
<evidence type="ECO:0000256" key="1">
    <source>
        <dbReference type="ARBA" id="ARBA00023002"/>
    </source>
</evidence>
<dbReference type="InterPro" id="IPR016162">
    <property type="entry name" value="Ald_DH_N"/>
</dbReference>
<evidence type="ECO:0000313" key="5">
    <source>
        <dbReference type="Proteomes" id="UP001652442"/>
    </source>
</evidence>
<dbReference type="NCBIfam" id="NF011927">
    <property type="entry name" value="PRK15398.1"/>
    <property type="match status" value="1"/>
</dbReference>
<keyword evidence="2" id="KW-0520">NAD</keyword>
<dbReference type="Gene3D" id="3.40.605.10">
    <property type="entry name" value="Aldehyde Dehydrogenase, Chain A, domain 1"/>
    <property type="match status" value="1"/>
</dbReference>
<sequence length="442" mass="47073">MSKLGVFATAKEAVAAAAAAQRDFVKNYTLEDRERFIAQIRKELGPRIQEFAELEFEETGYGRVEDKIQKDTGAIMLSSGTEAIPTNVIASDKGLTVEYYAPFGVIGAVTPVTNPMATIIANTIVMMAGGNTVVFNAHPASVKCAVTACQAVNQAIINAGGPENICTMPAEPSMETLDDIMYAPEISLLVGTGGPGMVKTLMATGKKVVAAGPGNPPSIIDATCDIKKAAAGVCASATFDNNLLCIAEKELFVLDEIFDEFMNELEALGNYRLTRKQADAVTAVGIVKTESGYATNKKFVGKHASVILEAAGIKIDSDPRMAFFEAKNEDLYVQVEQMQPVIPVVRCKDFEEAMERAVAAEHNCRHSASIWSKNIDHVTAFGKVINTTVFVQNGGTMAAFGIGGSGTNSPTIATPTGEGVTGPQSFLRRRRFCMADGGNYLL</sequence>
<reference evidence="4 5" key="1">
    <citation type="journal article" date="2021" name="ISME Commun">
        <title>Automated analysis of genomic sequences facilitates high-throughput and comprehensive description of bacteria.</title>
        <authorList>
            <person name="Hitch T.C.A."/>
        </authorList>
    </citation>
    <scope>NUCLEOTIDE SEQUENCE [LARGE SCALE GENOMIC DNA]</scope>
    <source>
        <strain evidence="4 5">Sanger_109</strain>
    </source>
</reference>
<evidence type="ECO:0000256" key="2">
    <source>
        <dbReference type="ARBA" id="ARBA00023027"/>
    </source>
</evidence>
<gene>
    <name evidence="4" type="ORF">OCV88_06900</name>
</gene>
<accession>A0ABT2TIM8</accession>
<dbReference type="InterPro" id="IPR012408">
    <property type="entry name" value="Acetald_propionald_DH-rel"/>
</dbReference>
<dbReference type="EMBL" id="JAOQJQ010000002">
    <property type="protein sequence ID" value="MCU6762070.1"/>
    <property type="molecule type" value="Genomic_DNA"/>
</dbReference>
<evidence type="ECO:0000313" key="4">
    <source>
        <dbReference type="EMBL" id="MCU6762070.1"/>
    </source>
</evidence>
<organism evidence="4 5">
    <name type="scientific">Brotonthovivens ammoniilytica</name>
    <dbReference type="NCBI Taxonomy" id="2981725"/>
    <lineage>
        <taxon>Bacteria</taxon>
        <taxon>Bacillati</taxon>
        <taxon>Bacillota</taxon>
        <taxon>Clostridia</taxon>
        <taxon>Lachnospirales</taxon>
        <taxon>Lachnospiraceae</taxon>
        <taxon>Brotonthovivens</taxon>
    </lineage>
</organism>
<name>A0ABT2TIM8_9FIRM</name>
<dbReference type="Proteomes" id="UP001652442">
    <property type="component" value="Unassembled WGS sequence"/>
</dbReference>
<dbReference type="SUPFAM" id="SSF53720">
    <property type="entry name" value="ALDH-like"/>
    <property type="match status" value="1"/>
</dbReference>
<protein>
    <submittedName>
        <fullName evidence="4">Aldehyde dehydrogenase</fullName>
        <ecNumber evidence="4">1.2.1.-</ecNumber>
    </submittedName>
</protein>
<dbReference type="Pfam" id="PF00171">
    <property type="entry name" value="Aldedh"/>
    <property type="match status" value="1"/>
</dbReference>
<dbReference type="InterPro" id="IPR015590">
    <property type="entry name" value="Aldehyde_DH_dom"/>
</dbReference>
<comment type="caution">
    <text evidence="4">The sequence shown here is derived from an EMBL/GenBank/DDBJ whole genome shotgun (WGS) entry which is preliminary data.</text>
</comment>
<dbReference type="EC" id="1.2.1.-" evidence="4"/>
<dbReference type="PIRSF" id="PIRSF036410">
    <property type="entry name" value="EutE_PduP"/>
    <property type="match status" value="1"/>
</dbReference>
<evidence type="ECO:0000259" key="3">
    <source>
        <dbReference type="Pfam" id="PF00171"/>
    </source>
</evidence>